<sequence>MFAFADVWPQHSPVCPPDAAAAIIAAPFSDGLMSCKQEQTMSATRRFIEESAAQWQAYTEHEFVCRLADGSLPPECFRHYLKQDYLFLHHYARALALGMYKSGSFNEIRALQQSLNAILDETLLHVGFCAQWGLAEADLLREPESAACVAYTRYVLDCGMQGTLADLYAALAPCVIGYAEIGRNLAARGPVADNPYQAWIDTYADPAFQSAAQDFAAALDALCADQSANRLAELSAEFRTATRMEAAFWQMGLDCSL</sequence>
<reference evidence="3 4" key="1">
    <citation type="submission" date="2011-02" db="EMBL/GenBank/DDBJ databases">
        <authorList>
            <person name="Muzny D."/>
            <person name="Qin X."/>
            <person name="Deng J."/>
            <person name="Jiang H."/>
            <person name="Liu Y."/>
            <person name="Qu J."/>
            <person name="Song X.-Z."/>
            <person name="Zhang L."/>
            <person name="Thornton R."/>
            <person name="Coyle M."/>
            <person name="Francisco L."/>
            <person name="Jackson L."/>
            <person name="Javaid M."/>
            <person name="Korchina V."/>
            <person name="Kovar C."/>
            <person name="Mata R."/>
            <person name="Mathew T."/>
            <person name="Ngo R."/>
            <person name="Nguyen L."/>
            <person name="Nguyen N."/>
            <person name="Okwuonu G."/>
            <person name="Ongeri F."/>
            <person name="Pham C."/>
            <person name="Simmons D."/>
            <person name="Wilczek-Boney K."/>
            <person name="Hale W."/>
            <person name="Jakkamsetti A."/>
            <person name="Pham P."/>
            <person name="Ruth R."/>
            <person name="San Lucas F."/>
            <person name="Warren J."/>
            <person name="Zhang J."/>
            <person name="Zhao Z."/>
            <person name="Zhou C."/>
            <person name="Zhu D."/>
            <person name="Lee S."/>
            <person name="Bess C."/>
            <person name="Blankenburg K."/>
            <person name="Forbes L."/>
            <person name="Fu Q."/>
            <person name="Gubbala S."/>
            <person name="Hirani K."/>
            <person name="Jayaseelan J.C."/>
            <person name="Lara F."/>
            <person name="Munidasa M."/>
            <person name="Palculict T."/>
            <person name="Patil S."/>
            <person name="Pu L.-L."/>
            <person name="Saada N."/>
            <person name="Tang L."/>
            <person name="Weissenberger G."/>
            <person name="Zhu Y."/>
            <person name="Hemphill L."/>
            <person name="Shang Y."/>
            <person name="Youmans B."/>
            <person name="Ayvaz T."/>
            <person name="Ross M."/>
            <person name="Santibanez J."/>
            <person name="Aqrawi P."/>
            <person name="Gross S."/>
            <person name="Joshi V."/>
            <person name="Fowler G."/>
            <person name="Nazareth L."/>
            <person name="Reid J."/>
            <person name="Worley K."/>
            <person name="Petrosino J."/>
            <person name="Highlander S."/>
            <person name="Gibbs R."/>
        </authorList>
    </citation>
    <scope>NUCLEOTIDE SEQUENCE [LARGE SCALE GENOMIC DNA]</scope>
    <source>
        <strain evidence="3 4">ATCC BAA-1200</strain>
    </source>
</reference>
<dbReference type="GO" id="GO:0009228">
    <property type="term" value="P:thiamine biosynthetic process"/>
    <property type="evidence" value="ECO:0007669"/>
    <property type="project" value="UniProtKB-KW"/>
</dbReference>
<dbReference type="EMBL" id="AFAY01000048">
    <property type="protein sequence ID" value="EGF09018.1"/>
    <property type="molecule type" value="Genomic_DNA"/>
</dbReference>
<dbReference type="InterPro" id="IPR004305">
    <property type="entry name" value="Thiaminase-2/PQQC"/>
</dbReference>
<dbReference type="GO" id="GO:0050334">
    <property type="term" value="F:thiaminase activity"/>
    <property type="evidence" value="ECO:0007669"/>
    <property type="project" value="UniProtKB-EC"/>
</dbReference>
<evidence type="ECO:0000256" key="1">
    <source>
        <dbReference type="RuleBase" id="RU363093"/>
    </source>
</evidence>
<dbReference type="GO" id="GO:0005829">
    <property type="term" value="C:cytosol"/>
    <property type="evidence" value="ECO:0007669"/>
    <property type="project" value="TreeGrafter"/>
</dbReference>
<dbReference type="Gene3D" id="1.20.910.10">
    <property type="entry name" value="Heme oxygenase-like"/>
    <property type="match status" value="1"/>
</dbReference>
<comment type="similarity">
    <text evidence="1">Belongs to the TenA family.</text>
</comment>
<dbReference type="SUPFAM" id="SSF48613">
    <property type="entry name" value="Heme oxygenase-like"/>
    <property type="match status" value="1"/>
</dbReference>
<dbReference type="EC" id="3.5.99.2" evidence="1"/>
<feature type="domain" description="Thiaminase-2/PQQC" evidence="2">
    <location>
        <begin position="54"/>
        <end position="254"/>
    </location>
</feature>
<dbReference type="Proteomes" id="UP000004105">
    <property type="component" value="Unassembled WGS sequence"/>
</dbReference>
<comment type="pathway">
    <text evidence="1">Cofactor biosynthesis; thiamine diphosphate biosynthesis.</text>
</comment>
<name>F2BFE6_9NEIS</name>
<comment type="catalytic activity">
    <reaction evidence="1">
        <text>4-amino-5-aminomethyl-2-methylpyrimidine + H2O = 4-amino-5-hydroxymethyl-2-methylpyrimidine + NH4(+)</text>
        <dbReference type="Rhea" id="RHEA:31799"/>
        <dbReference type="ChEBI" id="CHEBI:15377"/>
        <dbReference type="ChEBI" id="CHEBI:16892"/>
        <dbReference type="ChEBI" id="CHEBI:28938"/>
        <dbReference type="ChEBI" id="CHEBI:63416"/>
        <dbReference type="EC" id="3.5.99.2"/>
    </reaction>
</comment>
<dbReference type="InterPro" id="IPR027574">
    <property type="entry name" value="Thiaminase_II"/>
</dbReference>
<keyword evidence="1" id="KW-0784">Thiamine biosynthesis</keyword>
<evidence type="ECO:0000313" key="3">
    <source>
        <dbReference type="EMBL" id="EGF09018.1"/>
    </source>
</evidence>
<dbReference type="Pfam" id="PF03070">
    <property type="entry name" value="TENA_THI-4"/>
    <property type="match status" value="1"/>
</dbReference>
<dbReference type="PANTHER" id="PTHR43198:SF2">
    <property type="entry name" value="SI:CH1073-67J19.1-RELATED"/>
    <property type="match status" value="1"/>
</dbReference>
<evidence type="ECO:0000259" key="2">
    <source>
        <dbReference type="Pfam" id="PF03070"/>
    </source>
</evidence>
<dbReference type="UniPathway" id="UPA00060"/>
<accession>F2BFE6</accession>
<dbReference type="InterPro" id="IPR016084">
    <property type="entry name" value="Haem_Oase-like_multi-hlx"/>
</dbReference>
<dbReference type="PANTHER" id="PTHR43198">
    <property type="entry name" value="BIFUNCTIONAL TH2 PROTEIN"/>
    <property type="match status" value="1"/>
</dbReference>
<organism evidence="3 4">
    <name type="scientific">Neisseria bacilliformis ATCC BAA-1200</name>
    <dbReference type="NCBI Taxonomy" id="888742"/>
    <lineage>
        <taxon>Bacteria</taxon>
        <taxon>Pseudomonadati</taxon>
        <taxon>Pseudomonadota</taxon>
        <taxon>Betaproteobacteria</taxon>
        <taxon>Neisseriales</taxon>
        <taxon>Neisseriaceae</taxon>
        <taxon>Neisseria</taxon>
    </lineage>
</organism>
<proteinExistence type="inferred from homology"/>
<dbReference type="AlphaFoldDB" id="F2BFE6"/>
<comment type="function">
    <text evidence="1">Catalyzes an amino-pyrimidine hydrolysis reaction at the C5' of the pyrimidine moiety of thiamine compounds, a reaction that is part of a thiamine salvage pathway.</text>
</comment>
<comment type="caution">
    <text evidence="3">The sequence shown here is derived from an EMBL/GenBank/DDBJ whole genome shotgun (WGS) entry which is preliminary data.</text>
</comment>
<dbReference type="STRING" id="267212.GCA_001063965_01806"/>
<dbReference type="CDD" id="cd19367">
    <property type="entry name" value="TenA_C_ScTHI20-like"/>
    <property type="match status" value="1"/>
</dbReference>
<gene>
    <name evidence="3" type="ORF">HMPREF9123_2453</name>
</gene>
<comment type="catalytic activity">
    <reaction evidence="1">
        <text>thiamine + H2O = 5-(2-hydroxyethyl)-4-methylthiazole + 4-amino-5-hydroxymethyl-2-methylpyrimidine + H(+)</text>
        <dbReference type="Rhea" id="RHEA:17509"/>
        <dbReference type="ChEBI" id="CHEBI:15377"/>
        <dbReference type="ChEBI" id="CHEBI:15378"/>
        <dbReference type="ChEBI" id="CHEBI:16892"/>
        <dbReference type="ChEBI" id="CHEBI:17957"/>
        <dbReference type="ChEBI" id="CHEBI:18385"/>
        <dbReference type="EC" id="3.5.99.2"/>
    </reaction>
</comment>
<dbReference type="NCBIfam" id="TIGR04306">
    <property type="entry name" value="salvage_TenA"/>
    <property type="match status" value="1"/>
</dbReference>
<dbReference type="InterPro" id="IPR050967">
    <property type="entry name" value="Thiamine_Salvage_TenA"/>
</dbReference>
<keyword evidence="4" id="KW-1185">Reference proteome</keyword>
<keyword evidence="1" id="KW-0378">Hydrolase</keyword>
<dbReference type="HOGENOM" id="CLU_077537_1_0_4"/>
<evidence type="ECO:0000313" key="4">
    <source>
        <dbReference type="Proteomes" id="UP000004105"/>
    </source>
</evidence>
<dbReference type="GO" id="GO:0009229">
    <property type="term" value="P:thiamine diphosphate biosynthetic process"/>
    <property type="evidence" value="ECO:0007669"/>
    <property type="project" value="UniProtKB-UniPathway"/>
</dbReference>
<protein>
    <recommendedName>
        <fullName evidence="1">Aminopyrimidine aminohydrolase</fullName>
        <ecNumber evidence="1">3.5.99.2</ecNumber>
    </recommendedName>
</protein>